<proteinExistence type="predicted"/>
<dbReference type="Proteomes" id="UP001608902">
    <property type="component" value="Unassembled WGS sequence"/>
</dbReference>
<sequence length="95" mass="10350">MHEIIVHFQSWVVTKNVKLKVCCGNLTDCPLEVSNEVKRHKGSGWSTRHLICPTSSSKVIFVCANSGISKGACGVDDVQIYDGRCDKSLSPAVDD</sequence>
<keyword evidence="2" id="KW-1185">Reference proteome</keyword>
<name>A0ABD6ERT2_9BILA</name>
<organism evidence="1 2">
    <name type="scientific">Gnathostoma spinigerum</name>
    <dbReference type="NCBI Taxonomy" id="75299"/>
    <lineage>
        <taxon>Eukaryota</taxon>
        <taxon>Metazoa</taxon>
        <taxon>Ecdysozoa</taxon>
        <taxon>Nematoda</taxon>
        <taxon>Chromadorea</taxon>
        <taxon>Rhabditida</taxon>
        <taxon>Spirurina</taxon>
        <taxon>Gnathostomatomorpha</taxon>
        <taxon>Gnathostomatoidea</taxon>
        <taxon>Gnathostomatidae</taxon>
        <taxon>Gnathostoma</taxon>
    </lineage>
</organism>
<dbReference type="AlphaFoldDB" id="A0ABD6ERT2"/>
<protein>
    <submittedName>
        <fullName evidence="1">Uncharacterized protein</fullName>
    </submittedName>
</protein>
<evidence type="ECO:0000313" key="2">
    <source>
        <dbReference type="Proteomes" id="UP001608902"/>
    </source>
</evidence>
<dbReference type="EMBL" id="JBGFUD010009819">
    <property type="protein sequence ID" value="MFH4982670.1"/>
    <property type="molecule type" value="Genomic_DNA"/>
</dbReference>
<comment type="caution">
    <text evidence="1">The sequence shown here is derived from an EMBL/GenBank/DDBJ whole genome shotgun (WGS) entry which is preliminary data.</text>
</comment>
<accession>A0ABD6ERT2</accession>
<gene>
    <name evidence="1" type="ORF">AB6A40_009379</name>
</gene>
<evidence type="ECO:0000313" key="1">
    <source>
        <dbReference type="EMBL" id="MFH4982670.1"/>
    </source>
</evidence>
<reference evidence="1 2" key="1">
    <citation type="submission" date="2024-08" db="EMBL/GenBank/DDBJ databases">
        <title>Gnathostoma spinigerum genome.</title>
        <authorList>
            <person name="Gonzalez-Bertolin B."/>
            <person name="Monzon S."/>
            <person name="Zaballos A."/>
            <person name="Jimenez P."/>
            <person name="Dekumyoy P."/>
            <person name="Varona S."/>
            <person name="Cuesta I."/>
            <person name="Sumanam S."/>
            <person name="Adisakwattana P."/>
            <person name="Gasser R.B."/>
            <person name="Hernandez-Gonzalez A."/>
            <person name="Young N.D."/>
            <person name="Perteguer M.J."/>
        </authorList>
    </citation>
    <scope>NUCLEOTIDE SEQUENCE [LARGE SCALE GENOMIC DNA]</scope>
    <source>
        <strain evidence="1">AL3</strain>
        <tissue evidence="1">Liver</tissue>
    </source>
</reference>